<proteinExistence type="predicted"/>
<feature type="region of interest" description="Disordered" evidence="1">
    <location>
        <begin position="164"/>
        <end position="210"/>
    </location>
</feature>
<organism evidence="2 3">
    <name type="scientific">Mycolicibacterium smegmatis (strain ATCC 700084 / mc(2)155)</name>
    <name type="common">Mycobacterium smegmatis</name>
    <dbReference type="NCBI Taxonomy" id="246196"/>
    <lineage>
        <taxon>Bacteria</taxon>
        <taxon>Bacillati</taxon>
        <taxon>Actinomycetota</taxon>
        <taxon>Actinomycetes</taxon>
        <taxon>Mycobacteriales</taxon>
        <taxon>Mycobacteriaceae</taxon>
        <taxon>Mycolicibacterium</taxon>
    </lineage>
</organism>
<evidence type="ECO:0008006" key="4">
    <source>
        <dbReference type="Google" id="ProtNLM"/>
    </source>
</evidence>
<dbReference type="RefSeq" id="WP_014877195.1">
    <property type="nucleotide sequence ID" value="NZ_SIJM01000028.1"/>
</dbReference>
<evidence type="ECO:0000313" key="3">
    <source>
        <dbReference type="Proteomes" id="UP000006158"/>
    </source>
</evidence>
<dbReference type="KEGG" id="msb:LJ00_08905"/>
<dbReference type="AlphaFoldDB" id="I7FHA1"/>
<sequence length="210" mass="21813">MTRVGPRAGDGEEVRRLSLGGNPKWMGLPSSQRPPLTMVHPERLPGAPGPYTAGRRRVVVEVPAREAMLAPLRNILGAIATFEGLDSDVVADLCLAVDEACAVLINAAAPDSLVSLDIVADAQMLVVDASTTCSRPEDAGLGRFSERVLSALTDEVGTFAAAADTANGTEDDPGNSPGNDPENGTDPRGVFGISLTTRRRPPTASDAVSD</sequence>
<dbReference type="GeneID" id="93456604"/>
<protein>
    <recommendedName>
        <fullName evidence="4">RsbW protein</fullName>
    </recommendedName>
</protein>
<evidence type="ECO:0000313" key="2">
    <source>
        <dbReference type="EMBL" id="AFP38213.1"/>
    </source>
</evidence>
<reference evidence="2 3" key="2">
    <citation type="journal article" date="2009" name="Genome Res.">
        <title>Ortho-proteogenomics: multiple proteomes investigation through orthology and a new MS-based protocol.</title>
        <authorList>
            <person name="Gallien S."/>
            <person name="Perrodou E."/>
            <person name="Carapito C."/>
            <person name="Deshayes C."/>
            <person name="Reyrat J.M."/>
            <person name="Van Dorsselaer A."/>
            <person name="Poch O."/>
            <person name="Schaeffer C."/>
            <person name="Lecompte O."/>
        </authorList>
    </citation>
    <scope>NUCLEOTIDE SEQUENCE [LARGE SCALE GENOMIC DNA]</scope>
    <source>
        <strain evidence="3">ATCC 700084 / mc(2)155</strain>
    </source>
</reference>
<dbReference type="PATRIC" id="fig|246196.56.peg.1793"/>
<name>I7FHA1_MYCS2</name>
<reference evidence="2 3" key="1">
    <citation type="journal article" date="2007" name="Genome Biol.">
        <title>Interrupted coding sequences in Mycobacterium smegmatis: authentic mutations or sequencing errors?</title>
        <authorList>
            <person name="Deshayes C."/>
            <person name="Perrodou E."/>
            <person name="Gallien S."/>
            <person name="Euphrasie D."/>
            <person name="Schaeffer C."/>
            <person name="Van-Dorsselaer A."/>
            <person name="Poch O."/>
            <person name="Lecompte O."/>
            <person name="Reyrat J.M."/>
        </authorList>
    </citation>
    <scope>NUCLEOTIDE SEQUENCE [LARGE SCALE GENOMIC DNA]</scope>
    <source>
        <strain evidence="3">ATCC 700084 / mc(2)155</strain>
    </source>
</reference>
<accession>I7FHA1</accession>
<feature type="region of interest" description="Disordered" evidence="1">
    <location>
        <begin position="1"/>
        <end position="36"/>
    </location>
</feature>
<gene>
    <name evidence="2" type="ordered locus">MSMEI_1741</name>
</gene>
<dbReference type="EMBL" id="CP001663">
    <property type="protein sequence ID" value="AFP38213.1"/>
    <property type="molecule type" value="Genomic_DNA"/>
</dbReference>
<dbReference type="KEGG" id="msg:MSMEI_1741"/>
<dbReference type="Proteomes" id="UP000006158">
    <property type="component" value="Chromosome"/>
</dbReference>
<evidence type="ECO:0000256" key="1">
    <source>
        <dbReference type="SAM" id="MobiDB-lite"/>
    </source>
</evidence>